<accession>A0A286UU50</accession>
<name>A0A286UU50_9AGAM</name>
<dbReference type="EMBL" id="NBII01000001">
    <property type="protein sequence ID" value="PAV23107.1"/>
    <property type="molecule type" value="Genomic_DNA"/>
</dbReference>
<comment type="caution">
    <text evidence="2">The sequence shown here is derived from an EMBL/GenBank/DDBJ whole genome shotgun (WGS) entry which is preliminary data.</text>
</comment>
<keyword evidence="3" id="KW-1185">Reference proteome</keyword>
<feature type="domain" description="Calcineurin-like phosphoesterase" evidence="1">
    <location>
        <begin position="9"/>
        <end position="139"/>
    </location>
</feature>
<dbReference type="GO" id="GO:0016787">
    <property type="term" value="F:hydrolase activity"/>
    <property type="evidence" value="ECO:0007669"/>
    <property type="project" value="InterPro"/>
</dbReference>
<dbReference type="AlphaFoldDB" id="A0A286UU50"/>
<dbReference type="OrthoDB" id="630188at2759"/>
<evidence type="ECO:0000313" key="3">
    <source>
        <dbReference type="Proteomes" id="UP000217199"/>
    </source>
</evidence>
<dbReference type="InParanoid" id="A0A286UU50"/>
<gene>
    <name evidence="2" type="ORF">PNOK_0017400</name>
</gene>
<proteinExistence type="predicted"/>
<dbReference type="InterPro" id="IPR051693">
    <property type="entry name" value="UPF0046_metallophosphoest"/>
</dbReference>
<dbReference type="PANTHER" id="PTHR12905:SF0">
    <property type="entry name" value="CALCINEURIN-LIKE PHOSPHOESTERASE DOMAIN-CONTAINING PROTEIN"/>
    <property type="match status" value="1"/>
</dbReference>
<protein>
    <submittedName>
        <fullName evidence="2">Metallophosphoesterase domain-containing 1</fullName>
    </submittedName>
</protein>
<dbReference type="InterPro" id="IPR029052">
    <property type="entry name" value="Metallo-depent_PP-like"/>
</dbReference>
<evidence type="ECO:0000259" key="1">
    <source>
        <dbReference type="Pfam" id="PF00149"/>
    </source>
</evidence>
<dbReference type="InterPro" id="IPR004843">
    <property type="entry name" value="Calcineurin-like_PHP"/>
</dbReference>
<dbReference type="Pfam" id="PF00149">
    <property type="entry name" value="Metallophos"/>
    <property type="match status" value="1"/>
</dbReference>
<organism evidence="2 3">
    <name type="scientific">Pyrrhoderma noxium</name>
    <dbReference type="NCBI Taxonomy" id="2282107"/>
    <lineage>
        <taxon>Eukaryota</taxon>
        <taxon>Fungi</taxon>
        <taxon>Dikarya</taxon>
        <taxon>Basidiomycota</taxon>
        <taxon>Agaricomycotina</taxon>
        <taxon>Agaricomycetes</taxon>
        <taxon>Hymenochaetales</taxon>
        <taxon>Hymenochaetaceae</taxon>
        <taxon>Pyrrhoderma</taxon>
    </lineage>
</organism>
<dbReference type="SUPFAM" id="SSF56300">
    <property type="entry name" value="Metallo-dependent phosphatases"/>
    <property type="match status" value="1"/>
</dbReference>
<reference evidence="2 3" key="1">
    <citation type="journal article" date="2017" name="Mol. Ecol.">
        <title>Comparative and population genomic landscape of Phellinus noxius: A hypervariable fungus causing root rot in trees.</title>
        <authorList>
            <person name="Chung C.L."/>
            <person name="Lee T.J."/>
            <person name="Akiba M."/>
            <person name="Lee H.H."/>
            <person name="Kuo T.H."/>
            <person name="Liu D."/>
            <person name="Ke H.M."/>
            <person name="Yokoi T."/>
            <person name="Roa M.B."/>
            <person name="Lu M.J."/>
            <person name="Chang Y.Y."/>
            <person name="Ann P.J."/>
            <person name="Tsai J.N."/>
            <person name="Chen C.Y."/>
            <person name="Tzean S.S."/>
            <person name="Ota Y."/>
            <person name="Hattori T."/>
            <person name="Sahashi N."/>
            <person name="Liou R.F."/>
            <person name="Kikuchi T."/>
            <person name="Tsai I.J."/>
        </authorList>
    </citation>
    <scope>NUCLEOTIDE SEQUENCE [LARGE SCALE GENOMIC DNA]</scope>
    <source>
        <strain evidence="2 3">FFPRI411160</strain>
    </source>
</reference>
<dbReference type="Proteomes" id="UP000217199">
    <property type="component" value="Unassembled WGS sequence"/>
</dbReference>
<sequence>MHQSVQSLPDGDILIHAGDLTQSGTPEELNDALKWLNSHPHTYKIFIAGNHDKTLADPSIVEKIRETYPSLIYLHDSEATVSIRTRTMNIYGSPYTPRYGSGSFQYPRVHPSQATSSSLWSKIPLQTDILITHGPPSYYLDIKGSGCPALLQALWRIQEGIKELARHAIRKPSRKQAKPCLIQYKR</sequence>
<dbReference type="Gene3D" id="3.60.21.10">
    <property type="match status" value="1"/>
</dbReference>
<evidence type="ECO:0000313" key="2">
    <source>
        <dbReference type="EMBL" id="PAV23107.1"/>
    </source>
</evidence>
<dbReference type="PANTHER" id="PTHR12905">
    <property type="entry name" value="METALLOPHOSPHOESTERASE"/>
    <property type="match status" value="1"/>
</dbReference>